<dbReference type="STRING" id="81824.A9UW79"/>
<gene>
    <name evidence="15" type="ORF">MONBRDRAFT_15882</name>
</gene>
<evidence type="ECO:0000313" key="16">
    <source>
        <dbReference type="Proteomes" id="UP000001357"/>
    </source>
</evidence>
<evidence type="ECO:0000256" key="3">
    <source>
        <dbReference type="ARBA" id="ARBA00005329"/>
    </source>
</evidence>
<dbReference type="PANTHER" id="PTHR11465:SF9">
    <property type="entry name" value="CATALASE"/>
    <property type="match status" value="1"/>
</dbReference>
<evidence type="ECO:0000256" key="2">
    <source>
        <dbReference type="ARBA" id="ARBA00004496"/>
    </source>
</evidence>
<dbReference type="GO" id="GO:0046872">
    <property type="term" value="F:metal ion binding"/>
    <property type="evidence" value="ECO:0007669"/>
    <property type="project" value="UniProtKB-KW"/>
</dbReference>
<dbReference type="SMART" id="SM01060">
    <property type="entry name" value="Catalase"/>
    <property type="match status" value="1"/>
</dbReference>
<keyword evidence="10" id="KW-0376">Hydrogen peroxide</keyword>
<dbReference type="FunCoup" id="A9UW79">
    <property type="interactions" value="564"/>
</dbReference>
<dbReference type="GO" id="GO:0020037">
    <property type="term" value="F:heme binding"/>
    <property type="evidence" value="ECO:0000318"/>
    <property type="project" value="GO_Central"/>
</dbReference>
<reference evidence="15 16" key="1">
    <citation type="journal article" date="2008" name="Nature">
        <title>The genome of the choanoflagellate Monosiga brevicollis and the origin of metazoans.</title>
        <authorList>
            <consortium name="JGI Sequencing"/>
            <person name="King N."/>
            <person name="Westbrook M.J."/>
            <person name="Young S.L."/>
            <person name="Kuo A."/>
            <person name="Abedin M."/>
            <person name="Chapman J."/>
            <person name="Fairclough S."/>
            <person name="Hellsten U."/>
            <person name="Isogai Y."/>
            <person name="Letunic I."/>
            <person name="Marr M."/>
            <person name="Pincus D."/>
            <person name="Putnam N."/>
            <person name="Rokas A."/>
            <person name="Wright K.J."/>
            <person name="Zuzow R."/>
            <person name="Dirks W."/>
            <person name="Good M."/>
            <person name="Goodstein D."/>
            <person name="Lemons D."/>
            <person name="Li W."/>
            <person name="Lyons J.B."/>
            <person name="Morris A."/>
            <person name="Nichols S."/>
            <person name="Richter D.J."/>
            <person name="Salamov A."/>
            <person name="Bork P."/>
            <person name="Lim W.A."/>
            <person name="Manning G."/>
            <person name="Miller W.T."/>
            <person name="McGinnis W."/>
            <person name="Shapiro H."/>
            <person name="Tjian R."/>
            <person name="Grigoriev I.V."/>
            <person name="Rokhsar D."/>
        </authorList>
    </citation>
    <scope>NUCLEOTIDE SEQUENCE [LARGE SCALE GENOMIC DNA]</scope>
    <source>
        <strain evidence="16">MX1 / ATCC 50154</strain>
    </source>
</reference>
<keyword evidence="5" id="KW-0575">Peroxidase</keyword>
<evidence type="ECO:0000256" key="13">
    <source>
        <dbReference type="PIRSR" id="PIRSR038928-2"/>
    </source>
</evidence>
<comment type="subcellular location">
    <subcellularLocation>
        <location evidence="2">Cytoplasm</location>
    </subcellularLocation>
</comment>
<dbReference type="InterPro" id="IPR040333">
    <property type="entry name" value="Catalase_3"/>
</dbReference>
<keyword evidence="9 13" id="KW-0408">Iron</keyword>
<comment type="cofactor">
    <cofactor evidence="13">
        <name>heme</name>
        <dbReference type="ChEBI" id="CHEBI:30413"/>
    </cofactor>
</comment>
<evidence type="ECO:0000256" key="11">
    <source>
        <dbReference type="ARBA" id="ARBA00073675"/>
    </source>
</evidence>
<keyword evidence="8" id="KW-0560">Oxidoreductase</keyword>
<feature type="binding site" description="axial binding residue" evidence="13">
    <location>
        <position position="337"/>
    </location>
    <ligand>
        <name>heme</name>
        <dbReference type="ChEBI" id="CHEBI:30413"/>
    </ligand>
    <ligandPart>
        <name>Fe</name>
        <dbReference type="ChEBI" id="CHEBI:18248"/>
    </ligandPart>
</feature>
<evidence type="ECO:0000256" key="6">
    <source>
        <dbReference type="ARBA" id="ARBA00022617"/>
    </source>
</evidence>
<dbReference type="EMBL" id="CH991547">
    <property type="protein sequence ID" value="EDQ90517.1"/>
    <property type="molecule type" value="Genomic_DNA"/>
</dbReference>
<dbReference type="Pfam" id="PF06628">
    <property type="entry name" value="Catalase-rel"/>
    <property type="match status" value="1"/>
</dbReference>
<accession>A9UW79</accession>
<evidence type="ECO:0000256" key="10">
    <source>
        <dbReference type="ARBA" id="ARBA00023324"/>
    </source>
</evidence>
<dbReference type="InterPro" id="IPR024711">
    <property type="entry name" value="Catalase_clade1/3"/>
</dbReference>
<feature type="active site" evidence="12">
    <location>
        <position position="54"/>
    </location>
</feature>
<sequence length="482" mass="54998">MSKCPYTTDAAGHPLDDQNAALRAGSTGPLVVDPRLYEHNAIFNRERIPERVVHANGAGAFGTFRVTKDVSQYTKASFLSSVGKETKIAARFSTVAGERGFADADRDVRGFGVRFYTDEGNFDLVGNNTPIFFVRDPNKFQDFIHSQKRNPQTDLRDWEARWDFWSLSPESVHQVLILMSDRGVPRTYRHEHGYGSHTFSLINDKDERVWCKWHMRTNQGYETLAEEEAQKVRGANPDSHKDDLFHAIERGEYPSWKVCLQIMTDEQAKKMDFDIFDLTKVWSHKEFPLIEVGEMTLNRNPQNYFAEVEQLALSPGNLVPGIGASPDPMLQIRLIAYTDAANYRLGVNHYQLPVNAPVCPVSHKKYRDGLMNPSANSGGHPNYQPNSMDKYPTFKEGSWEPPLPLDQAVVQRKRQGQPDDVYFQPRALFQMFEKDHKERVYKNVAGTMKGIKQEIIERQLEVFGKVDAELEQGIRVALEQEA</sequence>
<dbReference type="InterPro" id="IPR011614">
    <property type="entry name" value="Catalase_core"/>
</dbReference>
<dbReference type="GO" id="GO:0005737">
    <property type="term" value="C:cytoplasm"/>
    <property type="evidence" value="ECO:0000318"/>
    <property type="project" value="GO_Central"/>
</dbReference>
<keyword evidence="4" id="KW-0963">Cytoplasm</keyword>
<dbReference type="KEGG" id="mbr:MONBRDRAFT_15882"/>
<evidence type="ECO:0000313" key="15">
    <source>
        <dbReference type="EMBL" id="EDQ90517.1"/>
    </source>
</evidence>
<dbReference type="PIRSF" id="PIRSF038928">
    <property type="entry name" value="Catalase_clade1-3"/>
    <property type="match status" value="1"/>
</dbReference>
<name>A9UW79_MONBE</name>
<dbReference type="PRINTS" id="PR00067">
    <property type="entry name" value="CATALASE"/>
</dbReference>
<dbReference type="GO" id="GO:0005739">
    <property type="term" value="C:mitochondrion"/>
    <property type="evidence" value="ECO:0000318"/>
    <property type="project" value="GO_Central"/>
</dbReference>
<dbReference type="AlphaFoldDB" id="A9UW79"/>
<dbReference type="PROSITE" id="PS00438">
    <property type="entry name" value="CATALASE_2"/>
    <property type="match status" value="1"/>
</dbReference>
<dbReference type="Pfam" id="PF00199">
    <property type="entry name" value="Catalase"/>
    <property type="match status" value="1"/>
</dbReference>
<dbReference type="Gene3D" id="2.40.180.10">
    <property type="entry name" value="Catalase core domain"/>
    <property type="match status" value="1"/>
</dbReference>
<proteinExistence type="inferred from homology"/>
<dbReference type="InterPro" id="IPR010582">
    <property type="entry name" value="Catalase_immune_responsive"/>
</dbReference>
<evidence type="ECO:0000256" key="12">
    <source>
        <dbReference type="PIRSR" id="PIRSR038928-1"/>
    </source>
</evidence>
<dbReference type="GO" id="GO:0004096">
    <property type="term" value="F:catalase activity"/>
    <property type="evidence" value="ECO:0000318"/>
    <property type="project" value="GO_Central"/>
</dbReference>
<feature type="domain" description="Catalase core" evidence="14">
    <location>
        <begin position="8"/>
        <end position="392"/>
    </location>
</feature>
<organism evidence="15 16">
    <name type="scientific">Monosiga brevicollis</name>
    <name type="common">Choanoflagellate</name>
    <dbReference type="NCBI Taxonomy" id="81824"/>
    <lineage>
        <taxon>Eukaryota</taxon>
        <taxon>Choanoflagellata</taxon>
        <taxon>Craspedida</taxon>
        <taxon>Salpingoecidae</taxon>
        <taxon>Monosiga</taxon>
    </lineage>
</organism>
<dbReference type="GO" id="GO:0005777">
    <property type="term" value="C:peroxisome"/>
    <property type="evidence" value="ECO:0000318"/>
    <property type="project" value="GO_Central"/>
</dbReference>
<evidence type="ECO:0000259" key="14">
    <source>
        <dbReference type="SMART" id="SM01060"/>
    </source>
</evidence>
<feature type="active site" evidence="12">
    <location>
        <position position="127"/>
    </location>
</feature>
<dbReference type="RefSeq" id="XP_001744568.1">
    <property type="nucleotide sequence ID" value="XM_001744516.1"/>
</dbReference>
<dbReference type="FunFam" id="2.40.180.10:FF:000013">
    <property type="entry name" value="Catalase"/>
    <property type="match status" value="1"/>
</dbReference>
<evidence type="ECO:0000256" key="9">
    <source>
        <dbReference type="ARBA" id="ARBA00023004"/>
    </source>
</evidence>
<dbReference type="GO" id="GO:0042744">
    <property type="term" value="P:hydrogen peroxide catabolic process"/>
    <property type="evidence" value="ECO:0000318"/>
    <property type="project" value="GO_Central"/>
</dbReference>
<keyword evidence="6 13" id="KW-0349">Heme</keyword>
<dbReference type="GO" id="GO:0042542">
    <property type="term" value="P:response to hydrogen peroxide"/>
    <property type="evidence" value="ECO:0000318"/>
    <property type="project" value="GO_Central"/>
</dbReference>
<dbReference type="SUPFAM" id="SSF56634">
    <property type="entry name" value="Heme-dependent catalase-like"/>
    <property type="match status" value="1"/>
</dbReference>
<evidence type="ECO:0000256" key="1">
    <source>
        <dbReference type="ARBA" id="ARBA00003918"/>
    </source>
</evidence>
<dbReference type="CDD" id="cd08156">
    <property type="entry name" value="catalase_clade_3"/>
    <property type="match status" value="1"/>
</dbReference>
<dbReference type="OMA" id="KFRWNVF"/>
<evidence type="ECO:0000256" key="5">
    <source>
        <dbReference type="ARBA" id="ARBA00022559"/>
    </source>
</evidence>
<dbReference type="GeneID" id="5889896"/>
<keyword evidence="16" id="KW-1185">Reference proteome</keyword>
<comment type="similarity">
    <text evidence="3">Belongs to the catalase family.</text>
</comment>
<dbReference type="PROSITE" id="PS51402">
    <property type="entry name" value="CATALASE_3"/>
    <property type="match status" value="1"/>
</dbReference>
<dbReference type="InterPro" id="IPR020835">
    <property type="entry name" value="Catalase_sf"/>
</dbReference>
<evidence type="ECO:0000256" key="8">
    <source>
        <dbReference type="ARBA" id="ARBA00023002"/>
    </source>
</evidence>
<protein>
    <recommendedName>
        <fullName evidence="11">Catalase T</fullName>
    </recommendedName>
</protein>
<dbReference type="PANTHER" id="PTHR11465">
    <property type="entry name" value="CATALASE"/>
    <property type="match status" value="1"/>
</dbReference>
<comment type="function">
    <text evidence="1">Occurs in almost all aerobically respiring organisms and serves to protect cells from the toxic effects of hydrogen peroxide.</text>
</comment>
<dbReference type="InParanoid" id="A9UW79"/>
<dbReference type="InterPro" id="IPR018028">
    <property type="entry name" value="Catalase"/>
</dbReference>
<dbReference type="eggNOG" id="KOG0047">
    <property type="taxonomic scope" value="Eukaryota"/>
</dbReference>
<evidence type="ECO:0000256" key="4">
    <source>
        <dbReference type="ARBA" id="ARBA00022490"/>
    </source>
</evidence>
<dbReference type="InterPro" id="IPR024708">
    <property type="entry name" value="Catalase_AS"/>
</dbReference>
<dbReference type="Proteomes" id="UP000001357">
    <property type="component" value="Unassembled WGS sequence"/>
</dbReference>
<keyword evidence="7 13" id="KW-0479">Metal-binding</keyword>
<evidence type="ECO:0000256" key="7">
    <source>
        <dbReference type="ARBA" id="ARBA00022723"/>
    </source>
</evidence>